<reference evidence="2" key="1">
    <citation type="submission" date="2020-11" db="EMBL/GenBank/DDBJ databases">
        <authorList>
            <consortium name="DOE Joint Genome Institute"/>
            <person name="Ahrendt S."/>
            <person name="Riley R."/>
            <person name="Andreopoulos W."/>
            <person name="Labutti K."/>
            <person name="Pangilinan J."/>
            <person name="Ruiz-Duenas F.J."/>
            <person name="Barrasa J.M."/>
            <person name="Sanchez-Garcia M."/>
            <person name="Camarero S."/>
            <person name="Miyauchi S."/>
            <person name="Serrano A."/>
            <person name="Linde D."/>
            <person name="Babiker R."/>
            <person name="Drula E."/>
            <person name="Ayuso-Fernandez I."/>
            <person name="Pacheco R."/>
            <person name="Padilla G."/>
            <person name="Ferreira P."/>
            <person name="Barriuso J."/>
            <person name="Kellner H."/>
            <person name="Castanera R."/>
            <person name="Alfaro M."/>
            <person name="Ramirez L."/>
            <person name="Pisabarro A.G."/>
            <person name="Kuo A."/>
            <person name="Tritt A."/>
            <person name="Lipzen A."/>
            <person name="He G."/>
            <person name="Yan M."/>
            <person name="Ng V."/>
            <person name="Cullen D."/>
            <person name="Martin F."/>
            <person name="Rosso M.-N."/>
            <person name="Henrissat B."/>
            <person name="Hibbett D."/>
            <person name="Martinez A.T."/>
            <person name="Grigoriev I.V."/>
        </authorList>
    </citation>
    <scope>NUCLEOTIDE SEQUENCE</scope>
    <source>
        <strain evidence="2">CBS 247.69</strain>
    </source>
</reference>
<feature type="region of interest" description="Disordered" evidence="1">
    <location>
        <begin position="1"/>
        <end position="37"/>
    </location>
</feature>
<dbReference type="OrthoDB" id="3261928at2759"/>
<sequence length="483" mass="53037">MSNQTPHSDLSTTPLNSQSISHTLPVPTKDNNHALRPSEGWLRNPAWMDGGVNPPRFYHSHEEIQDTLRMWGYSPPQPPAPVQETHQPPTPLPVTAHPVFPSNPANPAPTATNHYPEIPKHAVYVTVWFNAASTTLTARGAKTIPKKDKMTKIEKIQINKTTRHDFIKAILAVHGLAERYSPGTHSGPGFKLSWTGSAGGKTGAPNIETDHDFNITVGMLLLKTQVQQVSVEFDLTKMDGYQIQQPSPVNDLQVQANEEELLYGTKVPRSELFSSDAQIHGKIILELKGRWPCMQHQGEHGDVGYCYVSKNAEHLRLNSRRLKIWAAAIAAHDATKHEPPNAISFDGVHDGSLTITKPRGQSGPQSSKAVSLQAPSSSNDNVISVPSSPAPAPSSPIPAAGTELRSCLTRFLAIKGVDLLSHEEILLQHDFTPDIIPDLPVTRLLGLIGCSEGHVMKLQAFCRRWQDGCDNKMSRQSKHHRVT</sequence>
<evidence type="ECO:0000313" key="2">
    <source>
        <dbReference type="EMBL" id="KAF9463063.1"/>
    </source>
</evidence>
<keyword evidence="3" id="KW-1185">Reference proteome</keyword>
<comment type="caution">
    <text evidence="2">The sequence shown here is derived from an EMBL/GenBank/DDBJ whole genome shotgun (WGS) entry which is preliminary data.</text>
</comment>
<gene>
    <name evidence="2" type="ORF">BDZ94DRAFT_1309169</name>
</gene>
<evidence type="ECO:0000256" key="1">
    <source>
        <dbReference type="SAM" id="MobiDB-lite"/>
    </source>
</evidence>
<dbReference type="AlphaFoldDB" id="A0A9P5Y698"/>
<feature type="compositionally biased region" description="Polar residues" evidence="1">
    <location>
        <begin position="1"/>
        <end position="22"/>
    </location>
</feature>
<protein>
    <submittedName>
        <fullName evidence="2">Uncharacterized protein</fullName>
    </submittedName>
</protein>
<feature type="region of interest" description="Disordered" evidence="1">
    <location>
        <begin position="338"/>
        <end position="397"/>
    </location>
</feature>
<name>A0A9P5Y698_9AGAR</name>
<organism evidence="2 3">
    <name type="scientific">Collybia nuda</name>
    <dbReference type="NCBI Taxonomy" id="64659"/>
    <lineage>
        <taxon>Eukaryota</taxon>
        <taxon>Fungi</taxon>
        <taxon>Dikarya</taxon>
        <taxon>Basidiomycota</taxon>
        <taxon>Agaricomycotina</taxon>
        <taxon>Agaricomycetes</taxon>
        <taxon>Agaricomycetidae</taxon>
        <taxon>Agaricales</taxon>
        <taxon>Tricholomatineae</taxon>
        <taxon>Clitocybaceae</taxon>
        <taxon>Collybia</taxon>
    </lineage>
</organism>
<dbReference type="Proteomes" id="UP000807353">
    <property type="component" value="Unassembled WGS sequence"/>
</dbReference>
<evidence type="ECO:0000313" key="3">
    <source>
        <dbReference type="Proteomes" id="UP000807353"/>
    </source>
</evidence>
<proteinExistence type="predicted"/>
<accession>A0A9P5Y698</accession>
<dbReference type="EMBL" id="MU150266">
    <property type="protein sequence ID" value="KAF9463063.1"/>
    <property type="molecule type" value="Genomic_DNA"/>
</dbReference>
<feature type="compositionally biased region" description="Polar residues" evidence="1">
    <location>
        <begin position="362"/>
        <end position="381"/>
    </location>
</feature>